<sequence>MFTVIILLKVDGY</sequence>
<dbReference type="EMBL" id="GBXM01002190">
    <property type="protein sequence ID" value="JAI06388.1"/>
    <property type="molecule type" value="Transcribed_RNA"/>
</dbReference>
<accession>A0A0E9XUI8</accession>
<reference evidence="1" key="2">
    <citation type="journal article" date="2015" name="Fish Shellfish Immunol.">
        <title>Early steps in the European eel (Anguilla anguilla)-Vibrio vulnificus interaction in the gills: Role of the RtxA13 toxin.</title>
        <authorList>
            <person name="Callol A."/>
            <person name="Pajuelo D."/>
            <person name="Ebbesson L."/>
            <person name="Teles M."/>
            <person name="MacKenzie S."/>
            <person name="Amaro C."/>
        </authorList>
    </citation>
    <scope>NUCLEOTIDE SEQUENCE</scope>
</reference>
<organism evidence="1">
    <name type="scientific">Anguilla anguilla</name>
    <name type="common">European freshwater eel</name>
    <name type="synonym">Muraena anguilla</name>
    <dbReference type="NCBI Taxonomy" id="7936"/>
    <lineage>
        <taxon>Eukaryota</taxon>
        <taxon>Metazoa</taxon>
        <taxon>Chordata</taxon>
        <taxon>Craniata</taxon>
        <taxon>Vertebrata</taxon>
        <taxon>Euteleostomi</taxon>
        <taxon>Actinopterygii</taxon>
        <taxon>Neopterygii</taxon>
        <taxon>Teleostei</taxon>
        <taxon>Anguilliformes</taxon>
        <taxon>Anguillidae</taxon>
        <taxon>Anguilla</taxon>
    </lineage>
</organism>
<name>A0A0E9XUI8_ANGAN</name>
<protein>
    <submittedName>
        <fullName evidence="1">Uncharacterized protein</fullName>
    </submittedName>
</protein>
<evidence type="ECO:0000313" key="1">
    <source>
        <dbReference type="EMBL" id="JAI06388.1"/>
    </source>
</evidence>
<reference evidence="1" key="1">
    <citation type="submission" date="2014-11" db="EMBL/GenBank/DDBJ databases">
        <authorList>
            <person name="Amaro Gonzalez C."/>
        </authorList>
    </citation>
    <scope>NUCLEOTIDE SEQUENCE</scope>
</reference>
<proteinExistence type="predicted"/>